<dbReference type="PANTHER" id="PTHR19384">
    <property type="entry name" value="NITRIC OXIDE SYNTHASE-RELATED"/>
    <property type="match status" value="1"/>
</dbReference>
<organism evidence="5 6">
    <name type="scientific">Oceanospirillum linum</name>
    <dbReference type="NCBI Taxonomy" id="966"/>
    <lineage>
        <taxon>Bacteria</taxon>
        <taxon>Pseudomonadati</taxon>
        <taxon>Pseudomonadota</taxon>
        <taxon>Gammaproteobacteria</taxon>
        <taxon>Oceanospirillales</taxon>
        <taxon>Oceanospirillaceae</taxon>
        <taxon>Oceanospirillum</taxon>
    </lineage>
</organism>
<accession>A0A1T1H892</accession>
<reference evidence="5" key="1">
    <citation type="submission" date="2017-02" db="EMBL/GenBank/DDBJ databases">
        <title>Draft Genome Sequence of the Salt Water Bacterium Oceanospirillum linum ATCC 11336.</title>
        <authorList>
            <person name="Trachtenberg A.M."/>
            <person name="Carney J.G."/>
            <person name="Linnane J.D."/>
            <person name="Rheaume B.A."/>
            <person name="Pitts N.L."/>
            <person name="Mykles D.L."/>
            <person name="Maclea K.S."/>
        </authorList>
    </citation>
    <scope>NUCLEOTIDE SEQUENCE [LARGE SCALE GENOMIC DNA]</scope>
    <source>
        <strain evidence="5">ATCC 11336</strain>
    </source>
</reference>
<dbReference type="PANTHER" id="PTHR19384:SF128">
    <property type="entry name" value="NADPH OXIDOREDUCTASE A"/>
    <property type="match status" value="1"/>
</dbReference>
<dbReference type="GO" id="GO:0050660">
    <property type="term" value="F:flavin adenine dinucleotide binding"/>
    <property type="evidence" value="ECO:0007669"/>
    <property type="project" value="TreeGrafter"/>
</dbReference>
<dbReference type="Gene3D" id="3.40.50.360">
    <property type="match status" value="1"/>
</dbReference>
<evidence type="ECO:0000256" key="3">
    <source>
        <dbReference type="ARBA" id="ARBA00022643"/>
    </source>
</evidence>
<keyword evidence="2" id="KW-0285">Flavoprotein</keyword>
<gene>
    <name evidence="5" type="ORF">BTA35_0215625</name>
</gene>
<sequence length="155" mass="16799">MAAIKILVGTVYGGARDVADHIQPMLEAKGYTVEVSEEPTIADLENKDLEAVLVSCSTTGAGDFPPNFDKFYHTLNEAGAALSHLKYGIISLGDSSYDETFCDAGKKIDAVFAEYGAQRIGRPLEIDAAEHFDATEPAADWIGRWADQLQQVEMV</sequence>
<dbReference type="InterPro" id="IPR029039">
    <property type="entry name" value="Flavoprotein-like_sf"/>
</dbReference>
<dbReference type="InterPro" id="IPR008254">
    <property type="entry name" value="Flavodoxin/NO_synth"/>
</dbReference>
<name>A0A1T1H892_OCELI</name>
<protein>
    <recommendedName>
        <fullName evidence="4">Flavodoxin-like domain-containing protein</fullName>
    </recommendedName>
</protein>
<dbReference type="RefSeq" id="WP_078320745.1">
    <property type="nucleotide sequence ID" value="NZ_FXTS01000011.1"/>
</dbReference>
<evidence type="ECO:0000259" key="4">
    <source>
        <dbReference type="PROSITE" id="PS50902"/>
    </source>
</evidence>
<dbReference type="PROSITE" id="PS50902">
    <property type="entry name" value="FLAVODOXIN_LIKE"/>
    <property type="match status" value="1"/>
</dbReference>
<feature type="domain" description="Flavodoxin-like" evidence="4">
    <location>
        <begin position="4"/>
        <end position="146"/>
    </location>
</feature>
<dbReference type="STRING" id="966.BTA35_0215625"/>
<evidence type="ECO:0000256" key="2">
    <source>
        <dbReference type="ARBA" id="ARBA00022630"/>
    </source>
</evidence>
<proteinExistence type="predicted"/>
<dbReference type="SUPFAM" id="SSF52218">
    <property type="entry name" value="Flavoproteins"/>
    <property type="match status" value="1"/>
</dbReference>
<evidence type="ECO:0000313" key="6">
    <source>
        <dbReference type="Proteomes" id="UP000190064"/>
    </source>
</evidence>
<dbReference type="GO" id="GO:0010181">
    <property type="term" value="F:FMN binding"/>
    <property type="evidence" value="ECO:0007669"/>
    <property type="project" value="InterPro"/>
</dbReference>
<dbReference type="Proteomes" id="UP000190064">
    <property type="component" value="Unassembled WGS sequence"/>
</dbReference>
<dbReference type="AlphaFoldDB" id="A0A1T1H892"/>
<comment type="caution">
    <text evidence="5">The sequence shown here is derived from an EMBL/GenBank/DDBJ whole genome shotgun (WGS) entry which is preliminary data.</text>
</comment>
<dbReference type="GO" id="GO:0005829">
    <property type="term" value="C:cytosol"/>
    <property type="evidence" value="ECO:0007669"/>
    <property type="project" value="TreeGrafter"/>
</dbReference>
<dbReference type="GO" id="GO:0016491">
    <property type="term" value="F:oxidoreductase activity"/>
    <property type="evidence" value="ECO:0007669"/>
    <property type="project" value="TreeGrafter"/>
</dbReference>
<evidence type="ECO:0000256" key="1">
    <source>
        <dbReference type="ARBA" id="ARBA00001917"/>
    </source>
</evidence>
<comment type="cofactor">
    <cofactor evidence="1">
        <name>FMN</name>
        <dbReference type="ChEBI" id="CHEBI:58210"/>
    </cofactor>
</comment>
<keyword evidence="3" id="KW-0288">FMN</keyword>
<evidence type="ECO:0000313" key="5">
    <source>
        <dbReference type="EMBL" id="OOV85940.1"/>
    </source>
</evidence>
<dbReference type="EMBL" id="MTSD02000010">
    <property type="protein sequence ID" value="OOV85940.1"/>
    <property type="molecule type" value="Genomic_DNA"/>
</dbReference>
<keyword evidence="6" id="KW-1185">Reference proteome</keyword>
<dbReference type="Pfam" id="PF00258">
    <property type="entry name" value="Flavodoxin_1"/>
    <property type="match status" value="1"/>
</dbReference>